<evidence type="ECO:0000256" key="2">
    <source>
        <dbReference type="SAM" id="SignalP"/>
    </source>
</evidence>
<dbReference type="Pfam" id="PF12146">
    <property type="entry name" value="Hydrolase_4"/>
    <property type="match status" value="1"/>
</dbReference>
<dbReference type="GO" id="GO:0052689">
    <property type="term" value="F:carboxylic ester hydrolase activity"/>
    <property type="evidence" value="ECO:0007669"/>
    <property type="project" value="TreeGrafter"/>
</dbReference>
<dbReference type="SUPFAM" id="SSF53474">
    <property type="entry name" value="alpha/beta-Hydrolases"/>
    <property type="match status" value="1"/>
</dbReference>
<keyword evidence="5" id="KW-1185">Reference proteome</keyword>
<dbReference type="InterPro" id="IPR029058">
    <property type="entry name" value="AB_hydrolase_fold"/>
</dbReference>
<evidence type="ECO:0000256" key="1">
    <source>
        <dbReference type="ARBA" id="ARBA00022801"/>
    </source>
</evidence>
<protein>
    <submittedName>
        <fullName evidence="4">Alpha/beta hydrolase</fullName>
    </submittedName>
</protein>
<dbReference type="InterPro" id="IPR053145">
    <property type="entry name" value="AB_hydrolase_Est10"/>
</dbReference>
<dbReference type="PROSITE" id="PS00708">
    <property type="entry name" value="PRO_ENDOPEP_SER"/>
    <property type="match status" value="1"/>
</dbReference>
<dbReference type="PANTHER" id="PTHR43265:SF1">
    <property type="entry name" value="ESTERASE ESTD"/>
    <property type="match status" value="1"/>
</dbReference>
<dbReference type="Proteomes" id="UP001142592">
    <property type="component" value="Unassembled WGS sequence"/>
</dbReference>
<keyword evidence="2" id="KW-0732">Signal</keyword>
<reference evidence="4" key="1">
    <citation type="submission" date="2022-11" db="EMBL/GenBank/DDBJ databases">
        <authorList>
            <person name="Graham C."/>
            <person name="Newman J.D."/>
        </authorList>
    </citation>
    <scope>NUCLEOTIDE SEQUENCE</scope>
    <source>
        <strain evidence="4">DSM 19486</strain>
    </source>
</reference>
<dbReference type="GO" id="GO:0004252">
    <property type="term" value="F:serine-type endopeptidase activity"/>
    <property type="evidence" value="ECO:0007669"/>
    <property type="project" value="InterPro"/>
</dbReference>
<accession>A0A9X3I8R1</accession>
<evidence type="ECO:0000259" key="3">
    <source>
        <dbReference type="Pfam" id="PF12146"/>
    </source>
</evidence>
<dbReference type="InterPro" id="IPR002471">
    <property type="entry name" value="Pept_S9_AS"/>
</dbReference>
<feature type="chain" id="PRO_5040945296" evidence="2">
    <location>
        <begin position="20"/>
        <end position="469"/>
    </location>
</feature>
<organism evidence="4 5">
    <name type="scientific">Pedobacter agri</name>
    <dbReference type="NCBI Taxonomy" id="454586"/>
    <lineage>
        <taxon>Bacteria</taxon>
        <taxon>Pseudomonadati</taxon>
        <taxon>Bacteroidota</taxon>
        <taxon>Sphingobacteriia</taxon>
        <taxon>Sphingobacteriales</taxon>
        <taxon>Sphingobacteriaceae</taxon>
        <taxon>Pedobacter</taxon>
    </lineage>
</organism>
<feature type="domain" description="Serine aminopeptidase S33" evidence="3">
    <location>
        <begin position="196"/>
        <end position="292"/>
    </location>
</feature>
<dbReference type="AlphaFoldDB" id="A0A9X3I8R1"/>
<name>A0A9X3I8R1_9SPHI</name>
<keyword evidence="1 4" id="KW-0378">Hydrolase</keyword>
<dbReference type="InterPro" id="IPR022742">
    <property type="entry name" value="Hydrolase_4"/>
</dbReference>
<gene>
    <name evidence="4" type="ORF">OQZ29_03245</name>
</gene>
<comment type="caution">
    <text evidence="4">The sequence shown here is derived from an EMBL/GenBank/DDBJ whole genome shotgun (WGS) entry which is preliminary data.</text>
</comment>
<feature type="signal peptide" evidence="2">
    <location>
        <begin position="1"/>
        <end position="19"/>
    </location>
</feature>
<evidence type="ECO:0000313" key="4">
    <source>
        <dbReference type="EMBL" id="MCX3263743.1"/>
    </source>
</evidence>
<evidence type="ECO:0000313" key="5">
    <source>
        <dbReference type="Proteomes" id="UP001142592"/>
    </source>
</evidence>
<dbReference type="Gene3D" id="3.40.50.1820">
    <property type="entry name" value="alpha/beta hydrolase"/>
    <property type="match status" value="1"/>
</dbReference>
<sequence>MKKLIGLLFTVAISNFLYAQDLSGSWYGLLEIPGGKLRVNFHVKAEGPAFVTTMDSPDQGAKGLPTDKTTIQGNEIRIDAAKLGLVYKATYDAQSDELKGTFTQGPGSLPLNLSRKEKNLEKVAVKRPQEPSDFPYQQEEVIFKNRAADHELSGTLTLPKGGKVTKIVVMISGSGPQDRNEEAPQFKHKPFLVWSDYLTRRGIAVLRYDDRGVGKSTGKFSGATTADFASDVQAAVDFIKSRAELKSLKIGLIGHSEGGMIAPMVASVNPVVKFVVLLAGPGVPIEELMVQQGKDQMLISGLPDSVVVANSALNRKIYAAAVQYKNLNAADFKMKLDTALTEVFGKSTGGGVSEAALSERVKSTAKQLSDPWFRYFISFNPQPYLQKVKCPVLAINGTLDMQVSSTINLEGIRTSLLKGGNKNFEIVPIKNLNHLLQLAKTGSVAEYGQIAETVNPQALEKVGVWIDQI</sequence>
<dbReference type="RefSeq" id="WP_010600960.1">
    <property type="nucleotide sequence ID" value="NZ_JAPJUH010000001.1"/>
</dbReference>
<proteinExistence type="predicted"/>
<dbReference type="PANTHER" id="PTHR43265">
    <property type="entry name" value="ESTERASE ESTD"/>
    <property type="match status" value="1"/>
</dbReference>
<dbReference type="EMBL" id="JAPJUH010000001">
    <property type="protein sequence ID" value="MCX3263743.1"/>
    <property type="molecule type" value="Genomic_DNA"/>
</dbReference>
<dbReference type="GO" id="GO:0006508">
    <property type="term" value="P:proteolysis"/>
    <property type="evidence" value="ECO:0007669"/>
    <property type="project" value="InterPro"/>
</dbReference>